<reference evidence="1 2" key="1">
    <citation type="journal article" date="2016" name="Sci. Rep.">
        <title>Metabolic traits of an uncultured archaeal lineage -MSBL1- from brine pools of the Red Sea.</title>
        <authorList>
            <person name="Mwirichia R."/>
            <person name="Alam I."/>
            <person name="Rashid M."/>
            <person name="Vinu M."/>
            <person name="Ba-Alawi W."/>
            <person name="Anthony Kamau A."/>
            <person name="Kamanda Ngugi D."/>
            <person name="Goker M."/>
            <person name="Klenk H.P."/>
            <person name="Bajic V."/>
            <person name="Stingl U."/>
        </authorList>
    </citation>
    <scope>NUCLEOTIDE SEQUENCE [LARGE SCALE GENOMIC DNA]</scope>
    <source>
        <strain evidence="1">SCGC-AAA382A20</strain>
    </source>
</reference>
<gene>
    <name evidence="1" type="ORF">AKJ51_05080</name>
</gene>
<comment type="caution">
    <text evidence="1">The sequence shown here is derived from an EMBL/GenBank/DDBJ whole genome shotgun (WGS) entry which is preliminary data.</text>
</comment>
<evidence type="ECO:0000313" key="1">
    <source>
        <dbReference type="EMBL" id="KXB05385.1"/>
    </source>
</evidence>
<proteinExistence type="predicted"/>
<evidence type="ECO:0000313" key="2">
    <source>
        <dbReference type="Proteomes" id="UP000070263"/>
    </source>
</evidence>
<protein>
    <submittedName>
        <fullName evidence="1">Uncharacterized protein</fullName>
    </submittedName>
</protein>
<dbReference type="AlphaFoldDB" id="A0A133VG22"/>
<feature type="non-terminal residue" evidence="1">
    <location>
        <position position="1"/>
    </location>
</feature>
<accession>A0A133VG22</accession>
<keyword evidence="2" id="KW-1185">Reference proteome</keyword>
<dbReference type="Proteomes" id="UP000070263">
    <property type="component" value="Unassembled WGS sequence"/>
</dbReference>
<sequence>PEDLDKIHALVASMVQKARQRGGYESRLVEYANLLPSEFAVLLVKDALRAGIPVQTTDEFAEFSEKHKDLILDEDYETGPGKRTSNAAWA</sequence>
<name>A0A133VG22_9EURY</name>
<dbReference type="EMBL" id="LHYE01000098">
    <property type="protein sequence ID" value="KXB05385.1"/>
    <property type="molecule type" value="Genomic_DNA"/>
</dbReference>
<organism evidence="1 2">
    <name type="scientific">candidate division MSBL1 archaeon SCGC-AAA382A20</name>
    <dbReference type="NCBI Taxonomy" id="1698280"/>
    <lineage>
        <taxon>Archaea</taxon>
        <taxon>Methanobacteriati</taxon>
        <taxon>Methanobacteriota</taxon>
        <taxon>candidate division MSBL1</taxon>
    </lineage>
</organism>